<feature type="non-terminal residue" evidence="1">
    <location>
        <position position="1"/>
    </location>
</feature>
<name>A0ACC1I4W4_9FUNG</name>
<accession>A0ACC1I4W4</accession>
<dbReference type="Proteomes" id="UP001150581">
    <property type="component" value="Unassembled WGS sequence"/>
</dbReference>
<sequence length="316" mass="34554">AGAPQGEPFRRLLTQGMVHGLTHKDPETGRFLRPDEVDLSGAHPRIRATGQRPTVSYEKMSKSKYNGVAPGDAVEAFGADATRLHMLYLAPPQDVLEWDTQSIVGMQRWINRLGRLMDSACGAARASDAGLLPLDLADGREKWSPEARETFRMCNVAVQRVTDALQRTYAFNSAIAALIELSNYLGTVGDRSHPTFRHALLTLVKMLSPMAPGVGEELWEIAHENYLLPYSDSSSSSGGNSGVVRSVFDAQWPVLDESALVADTTTVVVQINGKVRFKMERMPVGMAEEELLGAVRNHSASVKWLVDPKSGAEKIL</sequence>
<keyword evidence="1" id="KW-0436">Ligase</keyword>
<feature type="non-terminal residue" evidence="1">
    <location>
        <position position="316"/>
    </location>
</feature>
<dbReference type="EC" id="6.1.1.4" evidence="1"/>
<evidence type="ECO:0000313" key="2">
    <source>
        <dbReference type="Proteomes" id="UP001150581"/>
    </source>
</evidence>
<proteinExistence type="predicted"/>
<gene>
    <name evidence="1" type="primary">NAM2_2</name>
    <name evidence="1" type="ORF">LPJ66_011601</name>
</gene>
<organism evidence="1 2">
    <name type="scientific">Kickxella alabastrina</name>
    <dbReference type="NCBI Taxonomy" id="61397"/>
    <lineage>
        <taxon>Eukaryota</taxon>
        <taxon>Fungi</taxon>
        <taxon>Fungi incertae sedis</taxon>
        <taxon>Zoopagomycota</taxon>
        <taxon>Kickxellomycotina</taxon>
        <taxon>Kickxellomycetes</taxon>
        <taxon>Kickxellales</taxon>
        <taxon>Kickxellaceae</taxon>
        <taxon>Kickxella</taxon>
    </lineage>
</organism>
<comment type="caution">
    <text evidence="1">The sequence shown here is derived from an EMBL/GenBank/DDBJ whole genome shotgun (WGS) entry which is preliminary data.</text>
</comment>
<evidence type="ECO:0000313" key="1">
    <source>
        <dbReference type="EMBL" id="KAJ1879893.1"/>
    </source>
</evidence>
<keyword evidence="2" id="KW-1185">Reference proteome</keyword>
<reference evidence="1" key="1">
    <citation type="submission" date="2022-07" db="EMBL/GenBank/DDBJ databases">
        <title>Phylogenomic reconstructions and comparative analyses of Kickxellomycotina fungi.</title>
        <authorList>
            <person name="Reynolds N.K."/>
            <person name="Stajich J.E."/>
            <person name="Barry K."/>
            <person name="Grigoriev I.V."/>
            <person name="Crous P."/>
            <person name="Smith M.E."/>
        </authorList>
    </citation>
    <scope>NUCLEOTIDE SEQUENCE</scope>
    <source>
        <strain evidence="1">Benny 63K</strain>
    </source>
</reference>
<dbReference type="EMBL" id="JANBPG010003639">
    <property type="protein sequence ID" value="KAJ1879893.1"/>
    <property type="molecule type" value="Genomic_DNA"/>
</dbReference>
<protein>
    <submittedName>
        <fullName evidence="1">Leucyl-tRNA synthetase, mitochondrial</fullName>
        <ecNumber evidence="1">6.1.1.4</ecNumber>
    </submittedName>
</protein>